<evidence type="ECO:0000259" key="2">
    <source>
        <dbReference type="Pfam" id="PF12146"/>
    </source>
</evidence>
<dbReference type="PANTHER" id="PTHR12277:SF81">
    <property type="entry name" value="PROTEIN ABHD13"/>
    <property type="match status" value="1"/>
</dbReference>
<dbReference type="SUPFAM" id="SSF53474">
    <property type="entry name" value="alpha/beta-Hydrolases"/>
    <property type="match status" value="1"/>
</dbReference>
<dbReference type="EMBL" id="KN817574">
    <property type="protein sequence ID" value="KJA19723.1"/>
    <property type="molecule type" value="Genomic_DNA"/>
</dbReference>
<name>A0A0D2M8U3_HYPSF</name>
<reference evidence="4" key="1">
    <citation type="submission" date="2014-04" db="EMBL/GenBank/DDBJ databases">
        <title>Evolutionary Origins and Diversification of the Mycorrhizal Mutualists.</title>
        <authorList>
            <consortium name="DOE Joint Genome Institute"/>
            <consortium name="Mycorrhizal Genomics Consortium"/>
            <person name="Kohler A."/>
            <person name="Kuo A."/>
            <person name="Nagy L.G."/>
            <person name="Floudas D."/>
            <person name="Copeland A."/>
            <person name="Barry K.W."/>
            <person name="Cichocki N."/>
            <person name="Veneault-Fourrey C."/>
            <person name="LaButti K."/>
            <person name="Lindquist E.A."/>
            <person name="Lipzen A."/>
            <person name="Lundell T."/>
            <person name="Morin E."/>
            <person name="Murat C."/>
            <person name="Riley R."/>
            <person name="Ohm R."/>
            <person name="Sun H."/>
            <person name="Tunlid A."/>
            <person name="Henrissat B."/>
            <person name="Grigoriev I.V."/>
            <person name="Hibbett D.S."/>
            <person name="Martin F."/>
        </authorList>
    </citation>
    <scope>NUCLEOTIDE SEQUENCE [LARGE SCALE GENOMIC DNA]</scope>
    <source>
        <strain evidence="4">FD-334 SS-4</strain>
    </source>
</reference>
<dbReference type="GO" id="GO:0016020">
    <property type="term" value="C:membrane"/>
    <property type="evidence" value="ECO:0007669"/>
    <property type="project" value="TreeGrafter"/>
</dbReference>
<accession>A0A0D2M8U3</accession>
<sequence length="314" mass="34685">MGLFWKLLRHGQRLLVYPAGFLDSPTWVDTPSSFSMPYVDITLTTKDKISLHCYLVTQPEDEARTKRRGTVIMCHGNAMNHGHILHVAQLFYVEGFDVFTLEYRGYGNNEGSPSEKGLQRDAQAAMDFVSSHVVLSQNPIIVFGQSLGGAIAIDVTSRNASKVSALIVENTFTSIPDIVKGLPVLRYISCLCTQRWNSQSKVARLPASLPILMLSGLIDQVVPPVHMQKLWKTAESRLSKGESPEMDQSVKSADGDTQVESIDKMVTFPRGTHNGTCLQSGYNNAIIKFLERHIPPVSDGEDKPDEVMINAALP</sequence>
<dbReference type="GO" id="GO:0008474">
    <property type="term" value="F:palmitoyl-(protein) hydrolase activity"/>
    <property type="evidence" value="ECO:0007669"/>
    <property type="project" value="TreeGrafter"/>
</dbReference>
<gene>
    <name evidence="3" type="ORF">HYPSUDRAFT_44007</name>
</gene>
<dbReference type="PANTHER" id="PTHR12277">
    <property type="entry name" value="ALPHA/BETA HYDROLASE DOMAIN-CONTAINING PROTEIN"/>
    <property type="match status" value="1"/>
</dbReference>
<dbReference type="InterPro" id="IPR022742">
    <property type="entry name" value="Hydrolase_4"/>
</dbReference>
<dbReference type="InterPro" id="IPR029058">
    <property type="entry name" value="AB_hydrolase_fold"/>
</dbReference>
<dbReference type="AlphaFoldDB" id="A0A0D2M8U3"/>
<organism evidence="3 4">
    <name type="scientific">Hypholoma sublateritium (strain FD-334 SS-4)</name>
    <dbReference type="NCBI Taxonomy" id="945553"/>
    <lineage>
        <taxon>Eukaryota</taxon>
        <taxon>Fungi</taxon>
        <taxon>Dikarya</taxon>
        <taxon>Basidiomycota</taxon>
        <taxon>Agaricomycotina</taxon>
        <taxon>Agaricomycetes</taxon>
        <taxon>Agaricomycetidae</taxon>
        <taxon>Agaricales</taxon>
        <taxon>Agaricineae</taxon>
        <taxon>Strophariaceae</taxon>
        <taxon>Hypholoma</taxon>
    </lineage>
</organism>
<evidence type="ECO:0000256" key="1">
    <source>
        <dbReference type="SAM" id="MobiDB-lite"/>
    </source>
</evidence>
<dbReference type="Pfam" id="PF12146">
    <property type="entry name" value="Hydrolase_4"/>
    <property type="match status" value="1"/>
</dbReference>
<proteinExistence type="predicted"/>
<feature type="domain" description="Serine aminopeptidase S33" evidence="2">
    <location>
        <begin position="66"/>
        <end position="178"/>
    </location>
</feature>
<dbReference type="Gene3D" id="3.40.50.1820">
    <property type="entry name" value="alpha/beta hydrolase"/>
    <property type="match status" value="1"/>
</dbReference>
<evidence type="ECO:0000313" key="4">
    <source>
        <dbReference type="Proteomes" id="UP000054270"/>
    </source>
</evidence>
<evidence type="ECO:0000313" key="3">
    <source>
        <dbReference type="EMBL" id="KJA19723.1"/>
    </source>
</evidence>
<dbReference type="STRING" id="945553.A0A0D2M8U3"/>
<keyword evidence="4" id="KW-1185">Reference proteome</keyword>
<dbReference type="Proteomes" id="UP000054270">
    <property type="component" value="Unassembled WGS sequence"/>
</dbReference>
<feature type="region of interest" description="Disordered" evidence="1">
    <location>
        <begin position="236"/>
        <end position="256"/>
    </location>
</feature>
<dbReference type="OMA" id="THPREVH"/>
<dbReference type="OrthoDB" id="10249433at2759"/>
<protein>
    <recommendedName>
        <fullName evidence="2">Serine aminopeptidase S33 domain-containing protein</fullName>
    </recommendedName>
</protein>